<feature type="compositionally biased region" description="Basic residues" evidence="1">
    <location>
        <begin position="1"/>
        <end position="10"/>
    </location>
</feature>
<evidence type="ECO:0000313" key="2">
    <source>
        <dbReference type="EMBL" id="KIK99213.1"/>
    </source>
</evidence>
<proteinExistence type="predicted"/>
<keyword evidence="3" id="KW-1185">Reference proteome</keyword>
<dbReference type="Proteomes" id="UP000054538">
    <property type="component" value="Unassembled WGS sequence"/>
</dbReference>
<dbReference type="EMBL" id="KN824866">
    <property type="protein sequence ID" value="KIK99213.1"/>
    <property type="molecule type" value="Genomic_DNA"/>
</dbReference>
<protein>
    <submittedName>
        <fullName evidence="2">Uncharacterized protein</fullName>
    </submittedName>
</protein>
<dbReference type="InParanoid" id="A0A0D0DVX1"/>
<evidence type="ECO:0000313" key="3">
    <source>
        <dbReference type="Proteomes" id="UP000054538"/>
    </source>
</evidence>
<name>A0A0D0DVX1_9AGAM</name>
<organism evidence="2 3">
    <name type="scientific">Paxillus rubicundulus Ve08.2h10</name>
    <dbReference type="NCBI Taxonomy" id="930991"/>
    <lineage>
        <taxon>Eukaryota</taxon>
        <taxon>Fungi</taxon>
        <taxon>Dikarya</taxon>
        <taxon>Basidiomycota</taxon>
        <taxon>Agaricomycotina</taxon>
        <taxon>Agaricomycetes</taxon>
        <taxon>Agaricomycetidae</taxon>
        <taxon>Boletales</taxon>
        <taxon>Paxilineae</taxon>
        <taxon>Paxillaceae</taxon>
        <taxon>Paxillus</taxon>
    </lineage>
</organism>
<dbReference type="AlphaFoldDB" id="A0A0D0DVX1"/>
<reference evidence="3" key="2">
    <citation type="submission" date="2015-01" db="EMBL/GenBank/DDBJ databases">
        <title>Evolutionary Origins and Diversification of the Mycorrhizal Mutualists.</title>
        <authorList>
            <consortium name="DOE Joint Genome Institute"/>
            <consortium name="Mycorrhizal Genomics Consortium"/>
            <person name="Kohler A."/>
            <person name="Kuo A."/>
            <person name="Nagy L.G."/>
            <person name="Floudas D."/>
            <person name="Copeland A."/>
            <person name="Barry K.W."/>
            <person name="Cichocki N."/>
            <person name="Veneault-Fourrey C."/>
            <person name="LaButti K."/>
            <person name="Lindquist E.A."/>
            <person name="Lipzen A."/>
            <person name="Lundell T."/>
            <person name="Morin E."/>
            <person name="Murat C."/>
            <person name="Riley R."/>
            <person name="Ohm R."/>
            <person name="Sun H."/>
            <person name="Tunlid A."/>
            <person name="Henrissat B."/>
            <person name="Grigoriev I.V."/>
            <person name="Hibbett D.S."/>
            <person name="Martin F."/>
        </authorList>
    </citation>
    <scope>NUCLEOTIDE SEQUENCE [LARGE SCALE GENOMIC DNA]</scope>
    <source>
        <strain evidence="3">Ve08.2h10</strain>
    </source>
</reference>
<feature type="region of interest" description="Disordered" evidence="1">
    <location>
        <begin position="1"/>
        <end position="26"/>
    </location>
</feature>
<gene>
    <name evidence="2" type="ORF">PAXRUDRAFT_564299</name>
</gene>
<evidence type="ECO:0000256" key="1">
    <source>
        <dbReference type="SAM" id="MobiDB-lite"/>
    </source>
</evidence>
<sequence length="90" mass="9477">MPIGHTKLKTHLLGSRRGSHVNDVGNCGGRRLGGPCDGGSLSDQLTNSQHGTGKALRVFNARESPANQSLNVVKCGGERVEANCSRPELL</sequence>
<reference evidence="2 3" key="1">
    <citation type="submission" date="2014-04" db="EMBL/GenBank/DDBJ databases">
        <authorList>
            <consortium name="DOE Joint Genome Institute"/>
            <person name="Kuo A."/>
            <person name="Kohler A."/>
            <person name="Jargeat P."/>
            <person name="Nagy L.G."/>
            <person name="Floudas D."/>
            <person name="Copeland A."/>
            <person name="Barry K.W."/>
            <person name="Cichocki N."/>
            <person name="Veneault-Fourrey C."/>
            <person name="LaButti K."/>
            <person name="Lindquist E.A."/>
            <person name="Lipzen A."/>
            <person name="Lundell T."/>
            <person name="Morin E."/>
            <person name="Murat C."/>
            <person name="Sun H."/>
            <person name="Tunlid A."/>
            <person name="Henrissat B."/>
            <person name="Grigoriev I.V."/>
            <person name="Hibbett D.S."/>
            <person name="Martin F."/>
            <person name="Nordberg H.P."/>
            <person name="Cantor M.N."/>
            <person name="Hua S.X."/>
        </authorList>
    </citation>
    <scope>NUCLEOTIDE SEQUENCE [LARGE SCALE GENOMIC DNA]</scope>
    <source>
        <strain evidence="2 3">Ve08.2h10</strain>
    </source>
</reference>
<dbReference type="HOGENOM" id="CLU_2441524_0_0_1"/>
<accession>A0A0D0DVX1</accession>